<dbReference type="EMBL" id="BMAW01088853">
    <property type="protein sequence ID" value="GFS36975.1"/>
    <property type="molecule type" value="Genomic_DNA"/>
</dbReference>
<name>A0A8X6MAU7_NEPPI</name>
<dbReference type="InterPro" id="IPR002110">
    <property type="entry name" value="Ankyrin_rpt"/>
</dbReference>
<comment type="caution">
    <text evidence="14">The sequence shown here is derived from an EMBL/GenBank/DDBJ whole genome shotgun (WGS) entry which is preliminary data.</text>
</comment>
<dbReference type="Gene3D" id="1.25.40.20">
    <property type="entry name" value="Ankyrin repeat-containing domain"/>
    <property type="match status" value="1"/>
</dbReference>
<dbReference type="InterPro" id="IPR050745">
    <property type="entry name" value="Multifunctional_regulatory"/>
</dbReference>
<keyword evidence="8" id="KW-0677">Repeat</keyword>
<feature type="region of interest" description="Disordered" evidence="13">
    <location>
        <begin position="1"/>
        <end position="115"/>
    </location>
</feature>
<evidence type="ECO:0000256" key="10">
    <source>
        <dbReference type="ARBA" id="ARBA00023043"/>
    </source>
</evidence>
<feature type="compositionally biased region" description="Acidic residues" evidence="13">
    <location>
        <begin position="21"/>
        <end position="35"/>
    </location>
</feature>
<dbReference type="AlphaFoldDB" id="A0A8X6MAU7"/>
<dbReference type="Proteomes" id="UP000887013">
    <property type="component" value="Unassembled WGS sequence"/>
</dbReference>
<keyword evidence="9" id="KW-0638">Presynaptic neurotoxin</keyword>
<keyword evidence="4" id="KW-0964">Secreted</keyword>
<keyword evidence="15" id="KW-1185">Reference proteome</keyword>
<dbReference type="SUPFAM" id="SSF48403">
    <property type="entry name" value="Ankyrin repeat"/>
    <property type="match status" value="1"/>
</dbReference>
<evidence type="ECO:0000256" key="13">
    <source>
        <dbReference type="SAM" id="MobiDB-lite"/>
    </source>
</evidence>
<proteinExistence type="predicted"/>
<evidence type="ECO:0000256" key="5">
    <source>
        <dbReference type="ARBA" id="ARBA00022537"/>
    </source>
</evidence>
<evidence type="ECO:0000256" key="8">
    <source>
        <dbReference type="ARBA" id="ARBA00022737"/>
    </source>
</evidence>
<evidence type="ECO:0000313" key="15">
    <source>
        <dbReference type="Proteomes" id="UP000887013"/>
    </source>
</evidence>
<evidence type="ECO:0000256" key="1">
    <source>
        <dbReference type="ARBA" id="ARBA00004175"/>
    </source>
</evidence>
<reference evidence="14" key="1">
    <citation type="submission" date="2020-08" db="EMBL/GenBank/DDBJ databases">
        <title>Multicomponent nature underlies the extraordinary mechanical properties of spider dragline silk.</title>
        <authorList>
            <person name="Kono N."/>
            <person name="Nakamura H."/>
            <person name="Mori M."/>
            <person name="Yoshida Y."/>
            <person name="Ohtoshi R."/>
            <person name="Malay A.D."/>
            <person name="Moran D.A.P."/>
            <person name="Tomita M."/>
            <person name="Numata K."/>
            <person name="Arakawa K."/>
        </authorList>
    </citation>
    <scope>NUCLEOTIDE SEQUENCE</scope>
</reference>
<sequence length="306" mass="34314">MSEKLDADINDSNTASNSENAADEIETPESMEDEGVERNNTSITESIEEQESKDNADRKNCVGNIEQQNSTESVERQNSDENVKYQSSAETIERQSSVDNKDNQDRQSSVDDKSQLSTWSFSHWSENYESLEDERPVEDLGGDPKKLILWAAEKNELETMRRLLEEDPSLVNARDNDLYTPLHRASYSNNIEVIKMLLSYDADVSSKTTDGWEALHCACKWDSVEAVSLLLQNGADVNAQTKGHITPLHLAAANASGRRTLELLLWQPYIDPNIKNDAGDTAYDIAYRTGPLGALFEILEESVNVY</sequence>
<evidence type="ECO:0000256" key="11">
    <source>
        <dbReference type="ARBA" id="ARBA00023298"/>
    </source>
</evidence>
<organism evidence="14 15">
    <name type="scientific">Nephila pilipes</name>
    <name type="common">Giant wood spider</name>
    <name type="synonym">Nephila maculata</name>
    <dbReference type="NCBI Taxonomy" id="299642"/>
    <lineage>
        <taxon>Eukaryota</taxon>
        <taxon>Metazoa</taxon>
        <taxon>Ecdysozoa</taxon>
        <taxon>Arthropoda</taxon>
        <taxon>Chelicerata</taxon>
        <taxon>Arachnida</taxon>
        <taxon>Araneae</taxon>
        <taxon>Araneomorphae</taxon>
        <taxon>Entelegynae</taxon>
        <taxon>Araneoidea</taxon>
        <taxon>Nephilidae</taxon>
        <taxon>Nephila</taxon>
    </lineage>
</organism>
<accession>A0A8X6MAU7</accession>
<feature type="compositionally biased region" description="Polar residues" evidence="13">
    <location>
        <begin position="84"/>
        <end position="98"/>
    </location>
</feature>
<keyword evidence="6" id="KW-0800">Toxin</keyword>
<dbReference type="Pfam" id="PF12796">
    <property type="entry name" value="Ank_2"/>
    <property type="match status" value="1"/>
</dbReference>
<keyword evidence="7" id="KW-0528">Neurotoxin</keyword>
<keyword evidence="3" id="KW-0268">Exocytosis</keyword>
<keyword evidence="11" id="KW-1053">Target membrane</keyword>
<keyword evidence="11" id="KW-0472">Membrane</keyword>
<feature type="repeat" description="ANK" evidence="12">
    <location>
        <begin position="177"/>
        <end position="209"/>
    </location>
</feature>
<dbReference type="OrthoDB" id="19174at2759"/>
<dbReference type="GO" id="GO:0044218">
    <property type="term" value="C:other organism cell membrane"/>
    <property type="evidence" value="ECO:0007669"/>
    <property type="project" value="UniProtKB-KW"/>
</dbReference>
<dbReference type="Pfam" id="PF13637">
    <property type="entry name" value="Ank_4"/>
    <property type="match status" value="1"/>
</dbReference>
<dbReference type="PANTHER" id="PTHR24189:SF73">
    <property type="entry name" value="ANKYRIN REPEAT AND SOCS BOX-CONTAINING 15B"/>
    <property type="match status" value="1"/>
</dbReference>
<dbReference type="GO" id="GO:0005576">
    <property type="term" value="C:extracellular region"/>
    <property type="evidence" value="ECO:0007669"/>
    <property type="project" value="UniProtKB-SubCell"/>
</dbReference>
<evidence type="ECO:0000256" key="3">
    <source>
        <dbReference type="ARBA" id="ARBA00022483"/>
    </source>
</evidence>
<dbReference type="GO" id="GO:0006887">
    <property type="term" value="P:exocytosis"/>
    <property type="evidence" value="ECO:0007669"/>
    <property type="project" value="UniProtKB-KW"/>
</dbReference>
<feature type="compositionally biased region" description="Basic and acidic residues" evidence="13">
    <location>
        <begin position="50"/>
        <end position="60"/>
    </location>
</feature>
<evidence type="ECO:0000256" key="12">
    <source>
        <dbReference type="PROSITE-ProRule" id="PRU00023"/>
    </source>
</evidence>
<dbReference type="GO" id="GO:0044231">
    <property type="term" value="C:host cell presynaptic membrane"/>
    <property type="evidence" value="ECO:0007669"/>
    <property type="project" value="UniProtKB-KW"/>
</dbReference>
<feature type="repeat" description="ANK" evidence="12">
    <location>
        <begin position="210"/>
        <end position="242"/>
    </location>
</feature>
<feature type="compositionally biased region" description="Basic and acidic residues" evidence="13">
    <location>
        <begin position="99"/>
        <end position="114"/>
    </location>
</feature>
<keyword evidence="5" id="KW-1052">Target cell membrane</keyword>
<dbReference type="PANTHER" id="PTHR24189">
    <property type="entry name" value="MYOTROPHIN"/>
    <property type="match status" value="1"/>
</dbReference>
<evidence type="ECO:0000256" key="6">
    <source>
        <dbReference type="ARBA" id="ARBA00022656"/>
    </source>
</evidence>
<evidence type="ECO:0000256" key="2">
    <source>
        <dbReference type="ARBA" id="ARBA00004613"/>
    </source>
</evidence>
<evidence type="ECO:0000313" key="14">
    <source>
        <dbReference type="EMBL" id="GFS36975.1"/>
    </source>
</evidence>
<dbReference type="PROSITE" id="PS50297">
    <property type="entry name" value="ANK_REP_REGION"/>
    <property type="match status" value="2"/>
</dbReference>
<feature type="compositionally biased region" description="Polar residues" evidence="13">
    <location>
        <begin position="10"/>
        <end position="20"/>
    </location>
</feature>
<dbReference type="SMART" id="SM00248">
    <property type="entry name" value="ANK"/>
    <property type="match status" value="4"/>
</dbReference>
<keyword evidence="10 12" id="KW-0040">ANK repeat</keyword>
<feature type="compositionally biased region" description="Basic and acidic residues" evidence="13">
    <location>
        <begin position="73"/>
        <end position="83"/>
    </location>
</feature>
<dbReference type="GO" id="GO:0090729">
    <property type="term" value="F:toxin activity"/>
    <property type="evidence" value="ECO:0007669"/>
    <property type="project" value="UniProtKB-KW"/>
</dbReference>
<comment type="subcellular location">
    <subcellularLocation>
        <location evidence="2">Secreted</location>
    </subcellularLocation>
    <subcellularLocation>
        <location evidence="1">Target cell membrane</location>
    </subcellularLocation>
</comment>
<protein>
    <submittedName>
        <fullName evidence="14">Ankyrin repeat domain-containing protein 49</fullName>
    </submittedName>
</protein>
<evidence type="ECO:0000256" key="4">
    <source>
        <dbReference type="ARBA" id="ARBA00022525"/>
    </source>
</evidence>
<evidence type="ECO:0000256" key="7">
    <source>
        <dbReference type="ARBA" id="ARBA00022699"/>
    </source>
</evidence>
<gene>
    <name evidence="14" type="primary">ANKRD49</name>
    <name evidence="14" type="ORF">NPIL_191061</name>
</gene>
<dbReference type="PRINTS" id="PR01415">
    <property type="entry name" value="ANKYRIN"/>
</dbReference>
<dbReference type="PROSITE" id="PS50088">
    <property type="entry name" value="ANK_REPEAT"/>
    <property type="match status" value="2"/>
</dbReference>
<dbReference type="InterPro" id="IPR036770">
    <property type="entry name" value="Ankyrin_rpt-contain_sf"/>
</dbReference>
<evidence type="ECO:0000256" key="9">
    <source>
        <dbReference type="ARBA" id="ARBA00023028"/>
    </source>
</evidence>